<dbReference type="Pfam" id="PF02810">
    <property type="entry name" value="SEC-C"/>
    <property type="match status" value="1"/>
</dbReference>
<dbReference type="Proteomes" id="UP001057134">
    <property type="component" value="Chromosome"/>
</dbReference>
<dbReference type="EMBL" id="CP027059">
    <property type="protein sequence ID" value="UQZ83914.1"/>
    <property type="molecule type" value="Genomic_DNA"/>
</dbReference>
<evidence type="ECO:0000313" key="2">
    <source>
        <dbReference type="Proteomes" id="UP001057134"/>
    </source>
</evidence>
<reference evidence="1" key="2">
    <citation type="journal article" date="2021" name="J Anim Sci Technol">
        <title>Complete genome sequence of Paenibacillus konkukensis sp. nov. SK3146 as a potential probiotic strain.</title>
        <authorList>
            <person name="Jung H.I."/>
            <person name="Park S."/>
            <person name="Niu K.M."/>
            <person name="Lee S.W."/>
            <person name="Kothari D."/>
            <person name="Yi K.J."/>
            <person name="Kim S.K."/>
        </authorList>
    </citation>
    <scope>NUCLEOTIDE SEQUENCE</scope>
    <source>
        <strain evidence="1">SK3146</strain>
    </source>
</reference>
<organism evidence="1 2">
    <name type="scientific">Paenibacillus konkukensis</name>
    <dbReference type="NCBI Taxonomy" id="2020716"/>
    <lineage>
        <taxon>Bacteria</taxon>
        <taxon>Bacillati</taxon>
        <taxon>Bacillota</taxon>
        <taxon>Bacilli</taxon>
        <taxon>Bacillales</taxon>
        <taxon>Paenibacillaceae</taxon>
        <taxon>Paenibacillus</taxon>
    </lineage>
</organism>
<reference evidence="1" key="1">
    <citation type="submission" date="2018-02" db="EMBL/GenBank/DDBJ databases">
        <authorList>
            <person name="Kim S.-K."/>
            <person name="Jung H.-I."/>
            <person name="Lee S.-W."/>
        </authorList>
    </citation>
    <scope>NUCLEOTIDE SEQUENCE</scope>
    <source>
        <strain evidence="1">SK3146</strain>
    </source>
</reference>
<proteinExistence type="predicted"/>
<name>A0ABY4RQE1_9BACL</name>
<dbReference type="InterPro" id="IPR004027">
    <property type="entry name" value="SEC_C_motif"/>
</dbReference>
<dbReference type="SUPFAM" id="SSF103642">
    <property type="entry name" value="Sec-C motif"/>
    <property type="match status" value="1"/>
</dbReference>
<evidence type="ECO:0000313" key="1">
    <source>
        <dbReference type="EMBL" id="UQZ83914.1"/>
    </source>
</evidence>
<sequence>MDKHLSAKDQKMLLNALGKLKETQEIAEAKEEEKRWSPIEVPLRLADHLATLTKADLTAIRVNLDIKGASSLKKQDLCDKLSEQIPALLPNPLAAWDETRHQVMQYLAANDGRAYLPLGTKQLQYFKERGLIFTGTWNGEKTLVMPQEVLEAYRALELSSYREASRRNTEWIKLTQGLLFYYGTLDLGSLEKLLEEHTGELPRLKEYLDVIFDSISFYEEIKQGAEGFSNIRVFDPAKVKEEHALRSEVPFRPFTKDELIAAGEPNFVDANPSYQAFVELIDRCYSMSREEAAHLIDECVYAIRIGQTPNQLFNFLQHQLEIKDLEMVKAIMDHIVRLHNHTRQWALKGYYPTELSAQQRVPAASGPAGKADVISFATRKKVGRNDPCPCGSGKKYKKCCGS</sequence>
<dbReference type="Gene3D" id="3.10.450.50">
    <property type="match status" value="1"/>
</dbReference>
<keyword evidence="2" id="KW-1185">Reference proteome</keyword>
<protein>
    <recommendedName>
        <fullName evidence="3">SEC-C motif-containing protein</fullName>
    </recommendedName>
</protein>
<evidence type="ECO:0008006" key="3">
    <source>
        <dbReference type="Google" id="ProtNLM"/>
    </source>
</evidence>
<dbReference type="RefSeq" id="WP_249865881.1">
    <property type="nucleotide sequence ID" value="NZ_CP027059.1"/>
</dbReference>
<gene>
    <name evidence="1" type="ORF">SK3146_03121</name>
</gene>
<accession>A0ABY4RQE1</accession>